<dbReference type="PANTHER" id="PTHR44591">
    <property type="entry name" value="STRESS RESPONSE REGULATOR PROTEIN 1"/>
    <property type="match status" value="1"/>
</dbReference>
<dbReference type="CDD" id="cd00156">
    <property type="entry name" value="REC"/>
    <property type="match status" value="1"/>
</dbReference>
<sequence length="146" mass="16567">MIAAGECGITVHAEAGMHVLVVEDDLDTRDLLQHALKKEGYEVSQALGVSDALRLSRMHPDIDVVVMDMHLCCRQSIEEITREIRRCLHNSHYVLASGDWDTLESRCRNQRDTTVLRKPYGKQELLRAIGRSVARLSLGDSYKRHD</sequence>
<evidence type="ECO:0000259" key="3">
    <source>
        <dbReference type="PROSITE" id="PS50110"/>
    </source>
</evidence>
<evidence type="ECO:0000256" key="2">
    <source>
        <dbReference type="PROSITE-ProRule" id="PRU00169"/>
    </source>
</evidence>
<keyword evidence="1 2" id="KW-0597">Phosphoprotein</keyword>
<organism evidence="4 5">
    <name type="scientific">Dyella nitratireducens</name>
    <dbReference type="NCBI Taxonomy" id="1849580"/>
    <lineage>
        <taxon>Bacteria</taxon>
        <taxon>Pseudomonadati</taxon>
        <taxon>Pseudomonadota</taxon>
        <taxon>Gammaproteobacteria</taxon>
        <taxon>Lysobacterales</taxon>
        <taxon>Rhodanobacteraceae</taxon>
        <taxon>Dyella</taxon>
    </lineage>
</organism>
<comment type="caution">
    <text evidence="4">The sequence shown here is derived from an EMBL/GenBank/DDBJ whole genome shotgun (WGS) entry which is preliminary data.</text>
</comment>
<evidence type="ECO:0000313" key="5">
    <source>
        <dbReference type="Proteomes" id="UP000620046"/>
    </source>
</evidence>
<reference evidence="5" key="1">
    <citation type="journal article" date="2019" name="Int. J. Syst. Evol. Microbiol.">
        <title>The Global Catalogue of Microorganisms (GCM) 10K type strain sequencing project: providing services to taxonomists for standard genome sequencing and annotation.</title>
        <authorList>
            <consortium name="The Broad Institute Genomics Platform"/>
            <consortium name="The Broad Institute Genome Sequencing Center for Infectious Disease"/>
            <person name="Wu L."/>
            <person name="Ma J."/>
        </authorList>
    </citation>
    <scope>NUCLEOTIDE SEQUENCE [LARGE SCALE GENOMIC DNA]</scope>
    <source>
        <strain evidence="5">CGMCC 1.15439</strain>
    </source>
</reference>
<dbReference type="EMBL" id="BMJA01000004">
    <property type="protein sequence ID" value="GGA46398.1"/>
    <property type="molecule type" value="Genomic_DNA"/>
</dbReference>
<evidence type="ECO:0000313" key="4">
    <source>
        <dbReference type="EMBL" id="GGA46398.1"/>
    </source>
</evidence>
<accession>A0ABQ1GM58</accession>
<feature type="modified residue" description="4-aspartylphosphate" evidence="2">
    <location>
        <position position="68"/>
    </location>
</feature>
<dbReference type="PROSITE" id="PS50110">
    <property type="entry name" value="RESPONSE_REGULATORY"/>
    <property type="match status" value="1"/>
</dbReference>
<dbReference type="InterPro" id="IPR050595">
    <property type="entry name" value="Bact_response_regulator"/>
</dbReference>
<evidence type="ECO:0000256" key="1">
    <source>
        <dbReference type="ARBA" id="ARBA00022553"/>
    </source>
</evidence>
<dbReference type="PANTHER" id="PTHR44591:SF23">
    <property type="entry name" value="CHEY SUBFAMILY"/>
    <property type="match status" value="1"/>
</dbReference>
<protein>
    <recommendedName>
        <fullName evidence="3">Response regulatory domain-containing protein</fullName>
    </recommendedName>
</protein>
<dbReference type="InterPro" id="IPR001789">
    <property type="entry name" value="Sig_transdc_resp-reg_receiver"/>
</dbReference>
<feature type="domain" description="Response regulatory" evidence="3">
    <location>
        <begin position="18"/>
        <end position="133"/>
    </location>
</feature>
<proteinExistence type="predicted"/>
<dbReference type="Pfam" id="PF00072">
    <property type="entry name" value="Response_reg"/>
    <property type="match status" value="1"/>
</dbReference>
<dbReference type="SMART" id="SM00448">
    <property type="entry name" value="REC"/>
    <property type="match status" value="1"/>
</dbReference>
<dbReference type="InterPro" id="IPR011006">
    <property type="entry name" value="CheY-like_superfamily"/>
</dbReference>
<gene>
    <name evidence="4" type="ORF">GCM10010981_39420</name>
</gene>
<dbReference type="Proteomes" id="UP000620046">
    <property type="component" value="Unassembled WGS sequence"/>
</dbReference>
<dbReference type="SUPFAM" id="SSF52172">
    <property type="entry name" value="CheY-like"/>
    <property type="match status" value="1"/>
</dbReference>
<name>A0ABQ1GM58_9GAMM</name>
<keyword evidence="5" id="KW-1185">Reference proteome</keyword>
<dbReference type="Gene3D" id="3.40.50.2300">
    <property type="match status" value="1"/>
</dbReference>